<dbReference type="EMBL" id="FNQS01000011">
    <property type="protein sequence ID" value="SEA91708.1"/>
    <property type="molecule type" value="Genomic_DNA"/>
</dbReference>
<dbReference type="RefSeq" id="WP_074729164.1">
    <property type="nucleotide sequence ID" value="NZ_FNQS01000011.1"/>
</dbReference>
<dbReference type="PROSITE" id="PS50110">
    <property type="entry name" value="RESPONSE_REGULATORY"/>
    <property type="match status" value="1"/>
</dbReference>
<dbReference type="GO" id="GO:0005737">
    <property type="term" value="C:cytoplasm"/>
    <property type="evidence" value="ECO:0007669"/>
    <property type="project" value="UniProtKB-SubCell"/>
</dbReference>
<dbReference type="SMART" id="SM00448">
    <property type="entry name" value="REC"/>
    <property type="match status" value="1"/>
</dbReference>
<keyword evidence="7" id="KW-0010">Activator</keyword>
<dbReference type="Pfam" id="PF00196">
    <property type="entry name" value="GerE"/>
    <property type="match status" value="1"/>
</dbReference>
<comment type="function">
    <text evidence="9">Part of the UhpABC signaling cascade that controls the expression of the hexose phosphate transporter UhpT. Activates the transcription of the uhpT gene. Acts by binding specifically to the uhpT promoter region.</text>
</comment>
<dbReference type="eggNOG" id="COG2197">
    <property type="taxonomic scope" value="Bacteria"/>
</dbReference>
<proteinExistence type="predicted"/>
<accession>A0A1H4F4J9</accession>
<evidence type="ECO:0000256" key="4">
    <source>
        <dbReference type="ARBA" id="ARBA00023012"/>
    </source>
</evidence>
<dbReference type="InterPro" id="IPR039420">
    <property type="entry name" value="WalR-like"/>
</dbReference>
<keyword evidence="5" id="KW-0805">Transcription regulation</keyword>
<dbReference type="SUPFAM" id="SSF46894">
    <property type="entry name" value="C-terminal effector domain of the bipartite response regulators"/>
    <property type="match status" value="1"/>
</dbReference>
<feature type="domain" description="Response regulatory" evidence="13">
    <location>
        <begin position="4"/>
        <end position="117"/>
    </location>
</feature>
<dbReference type="PROSITE" id="PS00622">
    <property type="entry name" value="HTH_LUXR_1"/>
    <property type="match status" value="1"/>
</dbReference>
<evidence type="ECO:0000256" key="7">
    <source>
        <dbReference type="ARBA" id="ARBA00023159"/>
    </source>
</evidence>
<keyword evidence="3 11" id="KW-0597">Phosphoprotein</keyword>
<dbReference type="CDD" id="cd06170">
    <property type="entry name" value="LuxR_C_like"/>
    <property type="match status" value="1"/>
</dbReference>
<dbReference type="InterPro" id="IPR000792">
    <property type="entry name" value="Tscrpt_reg_LuxR_C"/>
</dbReference>
<dbReference type="AlphaFoldDB" id="A0A1H4F4J9"/>
<organism evidence="14 15">
    <name type="scientific">Lonsdalea quercina</name>
    <dbReference type="NCBI Taxonomy" id="71657"/>
    <lineage>
        <taxon>Bacteria</taxon>
        <taxon>Pseudomonadati</taxon>
        <taxon>Pseudomonadota</taxon>
        <taxon>Gammaproteobacteria</taxon>
        <taxon>Enterobacterales</taxon>
        <taxon>Pectobacteriaceae</taxon>
        <taxon>Lonsdalea</taxon>
    </lineage>
</organism>
<dbReference type="GeneID" id="97765748"/>
<dbReference type="STRING" id="71657.SAMN02982996_02906"/>
<name>A0A1H4F4J9_9GAMM</name>
<dbReference type="PANTHER" id="PTHR43214">
    <property type="entry name" value="TWO-COMPONENT RESPONSE REGULATOR"/>
    <property type="match status" value="1"/>
</dbReference>
<keyword evidence="6" id="KW-0238">DNA-binding</keyword>
<dbReference type="Proteomes" id="UP000187280">
    <property type="component" value="Unassembled WGS sequence"/>
</dbReference>
<reference evidence="14 15" key="1">
    <citation type="submission" date="2016-10" db="EMBL/GenBank/DDBJ databases">
        <authorList>
            <person name="de Groot N.N."/>
        </authorList>
    </citation>
    <scope>NUCLEOTIDE SEQUENCE [LARGE SCALE GENOMIC DNA]</scope>
    <source>
        <strain evidence="14 15">ATCC 29281</strain>
    </source>
</reference>
<feature type="modified residue" description="4-aspartylphosphate" evidence="11">
    <location>
        <position position="55"/>
    </location>
</feature>
<evidence type="ECO:0000313" key="14">
    <source>
        <dbReference type="EMBL" id="SEA91708.1"/>
    </source>
</evidence>
<evidence type="ECO:0000256" key="3">
    <source>
        <dbReference type="ARBA" id="ARBA00022553"/>
    </source>
</evidence>
<keyword evidence="4" id="KW-0902">Two-component regulatory system</keyword>
<evidence type="ECO:0000256" key="10">
    <source>
        <dbReference type="ARBA" id="ARBA00040539"/>
    </source>
</evidence>
<dbReference type="PRINTS" id="PR00038">
    <property type="entry name" value="HTHLUXR"/>
</dbReference>
<dbReference type="Gene3D" id="3.40.50.2300">
    <property type="match status" value="1"/>
</dbReference>
<protein>
    <recommendedName>
        <fullName evidence="10">Transcriptional regulatory protein UhpA</fullName>
    </recommendedName>
</protein>
<evidence type="ECO:0000313" key="15">
    <source>
        <dbReference type="Proteomes" id="UP000187280"/>
    </source>
</evidence>
<dbReference type="NCBIfam" id="NF007685">
    <property type="entry name" value="PRK10360.1"/>
    <property type="match status" value="1"/>
</dbReference>
<evidence type="ECO:0000256" key="9">
    <source>
        <dbReference type="ARBA" id="ARBA00037416"/>
    </source>
</evidence>
<gene>
    <name evidence="14" type="ORF">SAMN02982996_02906</name>
</gene>
<dbReference type="PANTHER" id="PTHR43214:SF22">
    <property type="entry name" value="TRANSCRIPTIONAL REGULATORY PROTEIN UHPA"/>
    <property type="match status" value="1"/>
</dbReference>
<dbReference type="SUPFAM" id="SSF52172">
    <property type="entry name" value="CheY-like"/>
    <property type="match status" value="1"/>
</dbReference>
<dbReference type="InterPro" id="IPR011006">
    <property type="entry name" value="CheY-like_superfamily"/>
</dbReference>
<evidence type="ECO:0000256" key="11">
    <source>
        <dbReference type="PROSITE-ProRule" id="PRU00169"/>
    </source>
</evidence>
<dbReference type="InterPro" id="IPR016032">
    <property type="entry name" value="Sig_transdc_resp-reg_C-effctor"/>
</dbReference>
<dbReference type="InterPro" id="IPR001789">
    <property type="entry name" value="Sig_transdc_resp-reg_receiver"/>
</dbReference>
<sequence>MTYRVVFIDDHYIVRSGFVQLLALEEDIDVVGEFSSAAEARKGLPGLQAHICICDISMPDENGLDLLADLPYGLAVIMLSMHDNPAMVELALERGARGFLSKRCHPEDLVTAVRTVGQGGVYLMPEIARQLTRSQVDPLTRREGEVAMLLAQGHDVREVALQLGLSPKTVHVHRANLFAKLGVSNNVELAHRMLGY</sequence>
<evidence type="ECO:0000256" key="5">
    <source>
        <dbReference type="ARBA" id="ARBA00023015"/>
    </source>
</evidence>
<keyword evidence="2" id="KW-0963">Cytoplasm</keyword>
<dbReference type="GO" id="GO:0003677">
    <property type="term" value="F:DNA binding"/>
    <property type="evidence" value="ECO:0007669"/>
    <property type="project" value="UniProtKB-KW"/>
</dbReference>
<dbReference type="Pfam" id="PF00072">
    <property type="entry name" value="Response_reg"/>
    <property type="match status" value="1"/>
</dbReference>
<evidence type="ECO:0000256" key="8">
    <source>
        <dbReference type="ARBA" id="ARBA00023163"/>
    </source>
</evidence>
<keyword evidence="15" id="KW-1185">Reference proteome</keyword>
<evidence type="ECO:0000256" key="1">
    <source>
        <dbReference type="ARBA" id="ARBA00004496"/>
    </source>
</evidence>
<evidence type="ECO:0000256" key="6">
    <source>
        <dbReference type="ARBA" id="ARBA00023125"/>
    </source>
</evidence>
<evidence type="ECO:0000259" key="12">
    <source>
        <dbReference type="PROSITE" id="PS50043"/>
    </source>
</evidence>
<evidence type="ECO:0000256" key="2">
    <source>
        <dbReference type="ARBA" id="ARBA00022490"/>
    </source>
</evidence>
<evidence type="ECO:0000259" key="13">
    <source>
        <dbReference type="PROSITE" id="PS50110"/>
    </source>
</evidence>
<dbReference type="GO" id="GO:0000160">
    <property type="term" value="P:phosphorelay signal transduction system"/>
    <property type="evidence" value="ECO:0007669"/>
    <property type="project" value="UniProtKB-KW"/>
</dbReference>
<keyword evidence="8" id="KW-0804">Transcription</keyword>
<dbReference type="InterPro" id="IPR058245">
    <property type="entry name" value="NreC/VraR/RcsB-like_REC"/>
</dbReference>
<dbReference type="SMART" id="SM00421">
    <property type="entry name" value="HTH_LUXR"/>
    <property type="match status" value="1"/>
</dbReference>
<dbReference type="PROSITE" id="PS50043">
    <property type="entry name" value="HTH_LUXR_2"/>
    <property type="match status" value="1"/>
</dbReference>
<comment type="subcellular location">
    <subcellularLocation>
        <location evidence="1">Cytoplasm</location>
    </subcellularLocation>
</comment>
<dbReference type="CDD" id="cd17535">
    <property type="entry name" value="REC_NarL-like"/>
    <property type="match status" value="1"/>
</dbReference>
<feature type="domain" description="HTH luxR-type" evidence="12">
    <location>
        <begin position="132"/>
        <end position="196"/>
    </location>
</feature>
<dbReference type="GO" id="GO:0006355">
    <property type="term" value="P:regulation of DNA-templated transcription"/>
    <property type="evidence" value="ECO:0007669"/>
    <property type="project" value="InterPro"/>
</dbReference>